<dbReference type="PRINTS" id="PR00455">
    <property type="entry name" value="HTHTETR"/>
</dbReference>
<dbReference type="Proteomes" id="UP001589828">
    <property type="component" value="Unassembled WGS sequence"/>
</dbReference>
<dbReference type="Gene3D" id="1.10.10.60">
    <property type="entry name" value="Homeodomain-like"/>
    <property type="match status" value="1"/>
</dbReference>
<protein>
    <submittedName>
        <fullName evidence="6">TetR/AcrR family transcriptional regulator</fullName>
    </submittedName>
</protein>
<dbReference type="InterPro" id="IPR009057">
    <property type="entry name" value="Homeodomain-like_sf"/>
</dbReference>
<evidence type="ECO:0000256" key="3">
    <source>
        <dbReference type="ARBA" id="ARBA00023163"/>
    </source>
</evidence>
<keyword evidence="3" id="KW-0804">Transcription</keyword>
<feature type="DNA-binding region" description="H-T-H motif" evidence="4">
    <location>
        <begin position="29"/>
        <end position="48"/>
    </location>
</feature>
<comment type="caution">
    <text evidence="6">The sequence shown here is derived from an EMBL/GenBank/DDBJ whole genome shotgun (WGS) entry which is preliminary data.</text>
</comment>
<evidence type="ECO:0000313" key="6">
    <source>
        <dbReference type="EMBL" id="MFC0513584.1"/>
    </source>
</evidence>
<dbReference type="EMBL" id="JBHLTS010000017">
    <property type="protein sequence ID" value="MFC0513584.1"/>
    <property type="molecule type" value="Genomic_DNA"/>
</dbReference>
<keyword evidence="7" id="KW-1185">Reference proteome</keyword>
<reference evidence="6 7" key="1">
    <citation type="submission" date="2024-09" db="EMBL/GenBank/DDBJ databases">
        <authorList>
            <person name="Sun Q."/>
            <person name="Mori K."/>
        </authorList>
    </citation>
    <scope>NUCLEOTIDE SEQUENCE [LARGE SCALE GENOMIC DNA]</scope>
    <source>
        <strain evidence="6 7">NCAIM B.02415</strain>
    </source>
</reference>
<evidence type="ECO:0000313" key="7">
    <source>
        <dbReference type="Proteomes" id="UP001589828"/>
    </source>
</evidence>
<dbReference type="PANTHER" id="PTHR47506">
    <property type="entry name" value="TRANSCRIPTIONAL REGULATORY PROTEIN"/>
    <property type="match status" value="1"/>
</dbReference>
<evidence type="ECO:0000259" key="5">
    <source>
        <dbReference type="PROSITE" id="PS50977"/>
    </source>
</evidence>
<dbReference type="PANTHER" id="PTHR47506:SF6">
    <property type="entry name" value="HTH-TYPE TRANSCRIPTIONAL REPRESSOR NEMR"/>
    <property type="match status" value="1"/>
</dbReference>
<dbReference type="InterPro" id="IPR001647">
    <property type="entry name" value="HTH_TetR"/>
</dbReference>
<dbReference type="Gene3D" id="1.10.357.10">
    <property type="entry name" value="Tetracycline Repressor, domain 2"/>
    <property type="match status" value="1"/>
</dbReference>
<gene>
    <name evidence="6" type="ORF">ACFFGT_05205</name>
</gene>
<keyword evidence="2 4" id="KW-0238">DNA-binding</keyword>
<name>A0ABV6L1H4_9SPHI</name>
<feature type="domain" description="HTH tetR-type" evidence="5">
    <location>
        <begin position="6"/>
        <end position="66"/>
    </location>
</feature>
<dbReference type="RefSeq" id="WP_377021449.1">
    <property type="nucleotide sequence ID" value="NZ_JBHLTS010000017.1"/>
</dbReference>
<sequence length="200" mass="22530">MSNQDDSTHQEILQAALRLYRKSGPAKVTMDNVAKATDRSRSSLYYYFKDRDEIFQAVHDQIAQDVAAEIRLAVTAAANLNDKIKAFCSAKIKTSQEWKRVFNAIDQLISADEKSKHTQFLDALHKKLIYLEQGILSEALSAGGTPSVRIPNNAETDMLAFIISSGIRGIRREIYDHNDPHDTKAVVQLFSDMVTKWLQS</sequence>
<evidence type="ECO:0000256" key="1">
    <source>
        <dbReference type="ARBA" id="ARBA00023015"/>
    </source>
</evidence>
<organism evidence="6 7">
    <name type="scientific">Mucilaginibacter angelicae</name>
    <dbReference type="NCBI Taxonomy" id="869718"/>
    <lineage>
        <taxon>Bacteria</taxon>
        <taxon>Pseudomonadati</taxon>
        <taxon>Bacteroidota</taxon>
        <taxon>Sphingobacteriia</taxon>
        <taxon>Sphingobacteriales</taxon>
        <taxon>Sphingobacteriaceae</taxon>
        <taxon>Mucilaginibacter</taxon>
    </lineage>
</organism>
<dbReference type="SUPFAM" id="SSF46689">
    <property type="entry name" value="Homeodomain-like"/>
    <property type="match status" value="1"/>
</dbReference>
<dbReference type="Pfam" id="PF00440">
    <property type="entry name" value="TetR_N"/>
    <property type="match status" value="1"/>
</dbReference>
<accession>A0ABV6L1H4</accession>
<keyword evidence="1" id="KW-0805">Transcription regulation</keyword>
<evidence type="ECO:0000256" key="4">
    <source>
        <dbReference type="PROSITE-ProRule" id="PRU00335"/>
    </source>
</evidence>
<proteinExistence type="predicted"/>
<dbReference type="PROSITE" id="PS50977">
    <property type="entry name" value="HTH_TETR_2"/>
    <property type="match status" value="1"/>
</dbReference>
<evidence type="ECO:0000256" key="2">
    <source>
        <dbReference type="ARBA" id="ARBA00023125"/>
    </source>
</evidence>